<proteinExistence type="predicted"/>
<evidence type="ECO:0000313" key="3">
    <source>
        <dbReference type="Proteomes" id="UP000694571"/>
    </source>
</evidence>
<protein>
    <submittedName>
        <fullName evidence="2">Uncharacterized protein</fullName>
    </submittedName>
</protein>
<evidence type="ECO:0000256" key="1">
    <source>
        <dbReference type="SAM" id="Phobius"/>
    </source>
</evidence>
<dbReference type="AlphaFoldDB" id="A0A8D1MKB3"/>
<keyword evidence="1" id="KW-0812">Transmembrane</keyword>
<feature type="transmembrane region" description="Helical" evidence="1">
    <location>
        <begin position="28"/>
        <end position="45"/>
    </location>
</feature>
<feature type="transmembrane region" description="Helical" evidence="1">
    <location>
        <begin position="51"/>
        <end position="74"/>
    </location>
</feature>
<keyword evidence="1" id="KW-0472">Membrane</keyword>
<reference evidence="2" key="1">
    <citation type="submission" date="2025-08" db="UniProtKB">
        <authorList>
            <consortium name="Ensembl"/>
        </authorList>
    </citation>
    <scope>IDENTIFICATION</scope>
</reference>
<evidence type="ECO:0000313" key="2">
    <source>
        <dbReference type="Ensembl" id="ENSSSCP00050023541.1"/>
    </source>
</evidence>
<sequence>MFHNCFYPILSLLDFCFVLLLPVTLRNFLLSFSTFWIESLLFYLFRTTPAAYTIKFLSSLPSWISFVFFVVVVVV</sequence>
<name>A0A8D1MKB3_PIG</name>
<organism evidence="2 3">
    <name type="scientific">Sus scrofa</name>
    <name type="common">Pig</name>
    <dbReference type="NCBI Taxonomy" id="9823"/>
    <lineage>
        <taxon>Eukaryota</taxon>
        <taxon>Metazoa</taxon>
        <taxon>Chordata</taxon>
        <taxon>Craniata</taxon>
        <taxon>Vertebrata</taxon>
        <taxon>Euteleostomi</taxon>
        <taxon>Mammalia</taxon>
        <taxon>Eutheria</taxon>
        <taxon>Laurasiatheria</taxon>
        <taxon>Artiodactyla</taxon>
        <taxon>Suina</taxon>
        <taxon>Suidae</taxon>
        <taxon>Sus</taxon>
    </lineage>
</organism>
<dbReference type="Proteomes" id="UP000694571">
    <property type="component" value="Unplaced"/>
</dbReference>
<dbReference type="Ensembl" id="ENSSSCT00050055515.1">
    <property type="protein sequence ID" value="ENSSSCP00050023541.1"/>
    <property type="gene ID" value="ENSSSCG00050040945.1"/>
</dbReference>
<accession>A0A8D1MKB3</accession>
<keyword evidence="1" id="KW-1133">Transmembrane helix</keyword>